<dbReference type="Pfam" id="PF07750">
    <property type="entry name" value="GcrA"/>
    <property type="match status" value="1"/>
</dbReference>
<feature type="compositionally biased region" description="Basic residues" evidence="1">
    <location>
        <begin position="69"/>
        <end position="78"/>
    </location>
</feature>
<evidence type="ECO:0000313" key="3">
    <source>
        <dbReference type="EMBL" id="UEM11926.1"/>
    </source>
</evidence>
<dbReference type="KEGG" id="bban:J4G43_047050"/>
<dbReference type="InterPro" id="IPR011681">
    <property type="entry name" value="GcrA"/>
</dbReference>
<dbReference type="RefSeq" id="WP_208088890.1">
    <property type="nucleotide sequence ID" value="NZ_CP086136.1"/>
</dbReference>
<feature type="region of interest" description="Disordered" evidence="1">
    <location>
        <begin position="52"/>
        <end position="81"/>
    </location>
</feature>
<dbReference type="EMBL" id="CP086136">
    <property type="protein sequence ID" value="UEM11926.1"/>
    <property type="molecule type" value="Genomic_DNA"/>
</dbReference>
<dbReference type="AlphaFoldDB" id="A0A939MFQ8"/>
<sequence>MRVSVWDDPNSEQVLRTMWTQGASAALIADALQTSRNSVIGKVHRLGLSRTQRKPKLAKQPTRSNVVPMRRKTARPIKRPGEPVPFLKAKWFHCRAVLDQRGKDGLVLFCGETKVFGSPWCAKHRRAYTASRVPS</sequence>
<proteinExistence type="predicted"/>
<organism evidence="2">
    <name type="scientific">Bradyrhizobium barranii subsp. barranii</name>
    <dbReference type="NCBI Taxonomy" id="2823807"/>
    <lineage>
        <taxon>Bacteria</taxon>
        <taxon>Pseudomonadati</taxon>
        <taxon>Pseudomonadota</taxon>
        <taxon>Alphaproteobacteria</taxon>
        <taxon>Hyphomicrobiales</taxon>
        <taxon>Nitrobacteraceae</taxon>
        <taxon>Bradyrhizobium</taxon>
        <taxon>Bradyrhizobium barranii</taxon>
    </lineage>
</organism>
<reference evidence="2" key="1">
    <citation type="submission" date="2021-03" db="EMBL/GenBank/DDBJ databases">
        <title>Whole Genome Sequence of Bradyrhizobium sp. Strain 144S4.</title>
        <authorList>
            <person name="Bromfield E.S.P."/>
            <person name="Cloutier S."/>
        </authorList>
    </citation>
    <scope>NUCLEOTIDE SEQUENCE [LARGE SCALE GENOMIC DNA]</scope>
    <source>
        <strain evidence="2">144S4</strain>
    </source>
</reference>
<protein>
    <submittedName>
        <fullName evidence="3">GcrA family cell cycle regulator</fullName>
    </submittedName>
</protein>
<evidence type="ECO:0000313" key="2">
    <source>
        <dbReference type="EMBL" id="MBO1868413.1"/>
    </source>
</evidence>
<dbReference type="EMBL" id="JAGEMI010000001">
    <property type="protein sequence ID" value="MBO1868413.1"/>
    <property type="molecule type" value="Genomic_DNA"/>
</dbReference>
<evidence type="ECO:0000313" key="4">
    <source>
        <dbReference type="Proteomes" id="UP000664702"/>
    </source>
</evidence>
<name>A0A939MFQ8_9BRAD</name>
<evidence type="ECO:0000256" key="1">
    <source>
        <dbReference type="SAM" id="MobiDB-lite"/>
    </source>
</evidence>
<reference evidence="3 4" key="2">
    <citation type="journal article" date="2022" name="Int. J. Syst. Evol. Microbiol.">
        <title>Strains of Bradyrhizobium barranii sp. nov. associated with legumes native to Canada are symbionts of soybeans and belong to different subspecies (subsp. barranii subsp. nov. and subsp. apii subsp. nov.) and symbiovars (sv. glycinearum and sv. septentrionale).</title>
        <authorList>
            <person name="Bromfield E.S.P."/>
            <person name="Cloutier S."/>
            <person name="Wasai-Hara S."/>
            <person name="Minamisawa K."/>
        </authorList>
    </citation>
    <scope>NUCLEOTIDE SEQUENCE [LARGE SCALE GENOMIC DNA]</scope>
    <source>
        <strain evidence="3 4">144S4</strain>
    </source>
</reference>
<dbReference type="Proteomes" id="UP000664702">
    <property type="component" value="Chromosome"/>
</dbReference>
<gene>
    <name evidence="3" type="ORF">J4G43_047050</name>
    <name evidence="2" type="ORF">J4G43_48760</name>
</gene>
<accession>A0A939MFQ8</accession>